<dbReference type="SUPFAM" id="SSF49503">
    <property type="entry name" value="Cupredoxins"/>
    <property type="match status" value="1"/>
</dbReference>
<geneLocation type="plasmid" evidence="3 4">
    <name>2</name>
</geneLocation>
<protein>
    <submittedName>
        <fullName evidence="3">Cupredoxin-like domain-containing protein</fullName>
    </submittedName>
</protein>
<gene>
    <name evidence="3" type="ORF">MTUNDRAET4_0324</name>
</gene>
<proteinExistence type="predicted"/>
<reference evidence="3 4" key="1">
    <citation type="submission" date="2019-03" db="EMBL/GenBank/DDBJ databases">
        <authorList>
            <person name="Kox A.R. M."/>
        </authorList>
    </citation>
    <scope>NUCLEOTIDE SEQUENCE [LARGE SCALE GENOMIC DNA]</scope>
    <source>
        <strain evidence="3">MTUNDRAET4 annotated genome</strain>
        <plasmid evidence="4">2</plasmid>
    </source>
</reference>
<evidence type="ECO:0000313" key="3">
    <source>
        <dbReference type="EMBL" id="VFU16702.1"/>
    </source>
</evidence>
<organism evidence="3 4">
    <name type="scientific">Methylocella tundrae</name>
    <dbReference type="NCBI Taxonomy" id="227605"/>
    <lineage>
        <taxon>Bacteria</taxon>
        <taxon>Pseudomonadati</taxon>
        <taxon>Pseudomonadota</taxon>
        <taxon>Alphaproteobacteria</taxon>
        <taxon>Hyphomicrobiales</taxon>
        <taxon>Beijerinckiaceae</taxon>
        <taxon>Methylocella</taxon>
    </lineage>
</organism>
<feature type="signal peptide" evidence="1">
    <location>
        <begin position="1"/>
        <end position="27"/>
    </location>
</feature>
<evidence type="ECO:0000313" key="4">
    <source>
        <dbReference type="Proteomes" id="UP000294360"/>
    </source>
</evidence>
<accession>A0A4U8Z750</accession>
<feature type="domain" description="EfeO-type cupredoxin-like" evidence="2">
    <location>
        <begin position="16"/>
        <end position="119"/>
    </location>
</feature>
<sequence length="120" mass="13013">MKLSASRRSTMSAGALAICFLAAGWTAAVRAEDAATVRLSLKDHRFQPAEAHAPAGKPITIEIKNLDATPAEFESKTLRVEKVVAGGGVITLQIRPLAPGRYRFFDDYHEDTTEGFLVVQ</sequence>
<dbReference type="InterPro" id="IPR008972">
    <property type="entry name" value="Cupredoxin"/>
</dbReference>
<dbReference type="Pfam" id="PF13473">
    <property type="entry name" value="Cupredoxin_1"/>
    <property type="match status" value="1"/>
</dbReference>
<dbReference type="AlphaFoldDB" id="A0A4U8Z750"/>
<keyword evidence="1" id="KW-0732">Signal</keyword>
<keyword evidence="3" id="KW-0614">Plasmid</keyword>
<evidence type="ECO:0000256" key="1">
    <source>
        <dbReference type="SAM" id="SignalP"/>
    </source>
</evidence>
<dbReference type="InterPro" id="IPR028096">
    <property type="entry name" value="EfeO_Cupredoxin"/>
</dbReference>
<dbReference type="KEGG" id="mtun:MTUNDRAET4_0324.1"/>
<dbReference type="Proteomes" id="UP000294360">
    <property type="component" value="Plasmid 2"/>
</dbReference>
<feature type="chain" id="PRO_5020491580" evidence="1">
    <location>
        <begin position="28"/>
        <end position="120"/>
    </location>
</feature>
<name>A0A4U8Z750_METTU</name>
<evidence type="ECO:0000259" key="2">
    <source>
        <dbReference type="Pfam" id="PF13473"/>
    </source>
</evidence>
<dbReference type="Gene3D" id="2.60.40.420">
    <property type="entry name" value="Cupredoxins - blue copper proteins"/>
    <property type="match status" value="1"/>
</dbReference>
<dbReference type="EMBL" id="LR536451">
    <property type="protein sequence ID" value="VFU16702.1"/>
    <property type="molecule type" value="Genomic_DNA"/>
</dbReference>